<dbReference type="EMBL" id="AQOB01000007">
    <property type="protein sequence ID" value="EOQ37160.1"/>
    <property type="molecule type" value="Genomic_DNA"/>
</dbReference>
<dbReference type="AntiFam" id="ANF00272">
    <property type="entry name" value="Translation of CRISPR region"/>
</dbReference>
<evidence type="ECO:0000313" key="1">
    <source>
        <dbReference type="EMBL" id="EOQ37160.1"/>
    </source>
</evidence>
<keyword evidence="2" id="KW-1185">Reference proteome</keyword>
<organism evidence="1 2">
    <name type="scientific">Butyricicoccus pullicaecorum 1.2</name>
    <dbReference type="NCBI Taxonomy" id="1203606"/>
    <lineage>
        <taxon>Bacteria</taxon>
        <taxon>Bacillati</taxon>
        <taxon>Bacillota</taxon>
        <taxon>Clostridia</taxon>
        <taxon>Eubacteriales</taxon>
        <taxon>Butyricicoccaceae</taxon>
        <taxon>Butyricicoccus</taxon>
    </lineage>
</organism>
<accession>R8VWP4</accession>
<comment type="caution">
    <text evidence="1">The sequence shown here is derived from an EMBL/GenBank/DDBJ whole genome shotgun (WGS) entry which is preliminary data.</text>
</comment>
<dbReference type="eggNOG" id="ENOG5033791">
    <property type="taxonomic scope" value="Bacteria"/>
</dbReference>
<name>R8VWP4_9FIRM</name>
<proteinExistence type="predicted"/>
<sequence>QFQSTLPMRGATCHTCHSAKTMRISIHTPHAGSDFVLLSPPRRRSSYFNPHSPCGERQHASSFSLNSSSISIHTPHAGSDHSWANMRRLQHDFNPHSPCGERRGVWRAAVQGIISIHTPHAGSDLTLTSRSRMVAIFQSTLPMRGATLTDGATLTVVDISIHTPHAGSDRVLVHFSSFCYTNFNPHSPCGERRLLIVLLRIRSYFNPHSPCGERR</sequence>
<feature type="non-terminal residue" evidence="1">
    <location>
        <position position="1"/>
    </location>
</feature>
<evidence type="ECO:0000313" key="2">
    <source>
        <dbReference type="Proteomes" id="UP000013981"/>
    </source>
</evidence>
<gene>
    <name evidence="1" type="ORF">HMPREF1526_02079</name>
</gene>
<dbReference type="AlphaFoldDB" id="R8VWP4"/>
<dbReference type="HOGENOM" id="CLU_1249578_0_0_9"/>
<reference evidence="1 2" key="1">
    <citation type="submission" date="2013-01" db="EMBL/GenBank/DDBJ databases">
        <title>The Genome Sequence of Butyricicoccus pullicaecorum 1.2.</title>
        <authorList>
            <consortium name="The Broad Institute Genome Sequencing Platform"/>
            <person name="Earl A."/>
            <person name="Ward D."/>
            <person name="Feldgarden M."/>
            <person name="Gevers D."/>
            <person name="Van Immerseel F."/>
            <person name="Eeckhaut V."/>
            <person name="Walker B."/>
            <person name="Young S.K."/>
            <person name="Zeng Q."/>
            <person name="Gargeya S."/>
            <person name="Fitzgerald M."/>
            <person name="Haas B."/>
            <person name="Abouelleil A."/>
            <person name="Alvarado L."/>
            <person name="Arachchi H.M."/>
            <person name="Berlin A.M."/>
            <person name="Chapman S.B."/>
            <person name="Dewar J."/>
            <person name="Goldberg J."/>
            <person name="Griggs A."/>
            <person name="Gujja S."/>
            <person name="Hansen M."/>
            <person name="Howarth C."/>
            <person name="Imamovic A."/>
            <person name="Larimer J."/>
            <person name="McCowan C."/>
            <person name="Murphy C."/>
            <person name="Neiman D."/>
            <person name="Pearson M."/>
            <person name="Priest M."/>
            <person name="Roberts A."/>
            <person name="Saif S."/>
            <person name="Shea T."/>
            <person name="Sisk P."/>
            <person name="Sykes S."/>
            <person name="Wortman J."/>
            <person name="Nusbaum C."/>
            <person name="Birren B."/>
        </authorList>
    </citation>
    <scope>NUCLEOTIDE SEQUENCE [LARGE SCALE GENOMIC DNA]</scope>
    <source>
        <strain evidence="1 2">1.2</strain>
    </source>
</reference>
<protein>
    <submittedName>
        <fullName evidence="1">Uncharacterized protein</fullName>
    </submittedName>
</protein>
<feature type="non-terminal residue" evidence="1">
    <location>
        <position position="215"/>
    </location>
</feature>
<dbReference type="Proteomes" id="UP000013981">
    <property type="component" value="Unassembled WGS sequence"/>
</dbReference>